<evidence type="ECO:0000256" key="1">
    <source>
        <dbReference type="SAM" id="MobiDB-lite"/>
    </source>
</evidence>
<dbReference type="Proteomes" id="UP001597502">
    <property type="component" value="Unassembled WGS sequence"/>
</dbReference>
<proteinExistence type="predicted"/>
<protein>
    <submittedName>
        <fullName evidence="2">DUF5327 family protein</fullName>
    </submittedName>
</protein>
<comment type="caution">
    <text evidence="2">The sequence shown here is derived from an EMBL/GenBank/DDBJ whole genome shotgun (WGS) entry which is preliminary data.</text>
</comment>
<name>A0ABW5V9S7_9BACI</name>
<dbReference type="Pfam" id="PF17261">
    <property type="entry name" value="DUF5327"/>
    <property type="match status" value="1"/>
</dbReference>
<feature type="region of interest" description="Disordered" evidence="1">
    <location>
        <begin position="65"/>
        <end position="96"/>
    </location>
</feature>
<evidence type="ECO:0000313" key="2">
    <source>
        <dbReference type="EMBL" id="MFD2762073.1"/>
    </source>
</evidence>
<keyword evidence="3" id="KW-1185">Reference proteome</keyword>
<organism evidence="2 3">
    <name type="scientific">Lentibacillus juripiscarius</name>
    <dbReference type="NCBI Taxonomy" id="257446"/>
    <lineage>
        <taxon>Bacteria</taxon>
        <taxon>Bacillati</taxon>
        <taxon>Bacillota</taxon>
        <taxon>Bacilli</taxon>
        <taxon>Bacillales</taxon>
        <taxon>Bacillaceae</taxon>
        <taxon>Lentibacillus</taxon>
    </lineage>
</organism>
<reference evidence="3" key="1">
    <citation type="journal article" date="2019" name="Int. J. Syst. Evol. Microbiol.">
        <title>The Global Catalogue of Microorganisms (GCM) 10K type strain sequencing project: providing services to taxonomists for standard genome sequencing and annotation.</title>
        <authorList>
            <consortium name="The Broad Institute Genomics Platform"/>
            <consortium name="The Broad Institute Genome Sequencing Center for Infectious Disease"/>
            <person name="Wu L."/>
            <person name="Ma J."/>
        </authorList>
    </citation>
    <scope>NUCLEOTIDE SEQUENCE [LARGE SCALE GENOMIC DNA]</scope>
    <source>
        <strain evidence="3">TISTR 1535</strain>
    </source>
</reference>
<dbReference type="RefSeq" id="WP_382395217.1">
    <property type="nucleotide sequence ID" value="NZ_JBHUNA010000037.1"/>
</dbReference>
<accession>A0ABW5V9S7</accession>
<gene>
    <name evidence="2" type="ORF">ACFSUO_14030</name>
</gene>
<dbReference type="InterPro" id="IPR035218">
    <property type="entry name" value="DUF5327"/>
</dbReference>
<sequence length="96" mass="10532">MAVTNDTIMQKMQKELTQAKQLSTDETAMKKHIATIQLLCELLLEEESTPTPAVSSDITEAEMKAMTGKQTHSKPLDTAGKIMEQDGANGDSIFDF</sequence>
<dbReference type="EMBL" id="JBHUNA010000037">
    <property type="protein sequence ID" value="MFD2762073.1"/>
    <property type="molecule type" value="Genomic_DNA"/>
</dbReference>
<evidence type="ECO:0000313" key="3">
    <source>
        <dbReference type="Proteomes" id="UP001597502"/>
    </source>
</evidence>